<gene>
    <name evidence="1" type="ORF">Pla52n_35480</name>
</gene>
<dbReference type="Proteomes" id="UP000320176">
    <property type="component" value="Unassembled WGS sequence"/>
</dbReference>
<protein>
    <submittedName>
        <fullName evidence="1">Uncharacterized protein</fullName>
    </submittedName>
</protein>
<comment type="caution">
    <text evidence="1">The sequence shown here is derived from an EMBL/GenBank/DDBJ whole genome shotgun (WGS) entry which is preliminary data.</text>
</comment>
<accession>A0A5C6ASJ6</accession>
<proteinExistence type="predicted"/>
<evidence type="ECO:0000313" key="2">
    <source>
        <dbReference type="Proteomes" id="UP000320176"/>
    </source>
</evidence>
<name>A0A5C6ASJ6_9BACT</name>
<keyword evidence="2" id="KW-1185">Reference proteome</keyword>
<dbReference type="EMBL" id="SJPN01000004">
    <property type="protein sequence ID" value="TWU02498.1"/>
    <property type="molecule type" value="Genomic_DNA"/>
</dbReference>
<dbReference type="SUPFAM" id="SSF50969">
    <property type="entry name" value="YVTN repeat-like/Quinoprotein amine dehydrogenase"/>
    <property type="match status" value="1"/>
</dbReference>
<sequence>MVRFRAPLKPIDALENREQLIEGGLMRFYIVFLLVFGSVSVGAAQRSFPIETAILQAEFDRSGDHLFVLLTDRIQQIRTRDAVVLREFMIPGADQIPQETISWQTFGLTADESELVLIRPDSRFLILDLEARPDDPDEPDDPDDQWEVIEVPPDPENRSFSNSAFDMSFYGNLADGRLVFTRGSHSVRKCTKLLLYDRELQTFVGPPVDLGGNAALALRPNDESVYAIRSSLIGKPARRFWQPEPHKTQRLKIHWNDRGYGSVTVEAEGYLPDAPVSISPDLKEYTSETGRLHAPNSGWLISTLGSLQWNSSVIGEAIVPPKPIHRIFFKVLHGGNLMARWSGDSELLFIGGADYSPNPSLTGVSVFTRSGHPIAVLPTGRARFVHVLAVSHDGSRVVTSAGRKVSESTLLWHLD</sequence>
<dbReference type="InterPro" id="IPR011044">
    <property type="entry name" value="Quino_amine_DH_bsu"/>
</dbReference>
<dbReference type="AlphaFoldDB" id="A0A5C6ASJ6"/>
<evidence type="ECO:0000313" key="1">
    <source>
        <dbReference type="EMBL" id="TWU02498.1"/>
    </source>
</evidence>
<reference evidence="1 2" key="1">
    <citation type="submission" date="2019-02" db="EMBL/GenBank/DDBJ databases">
        <title>Deep-cultivation of Planctomycetes and their phenomic and genomic characterization uncovers novel biology.</title>
        <authorList>
            <person name="Wiegand S."/>
            <person name="Jogler M."/>
            <person name="Boedeker C."/>
            <person name="Pinto D."/>
            <person name="Vollmers J."/>
            <person name="Rivas-Marin E."/>
            <person name="Kohn T."/>
            <person name="Peeters S.H."/>
            <person name="Heuer A."/>
            <person name="Rast P."/>
            <person name="Oberbeckmann S."/>
            <person name="Bunk B."/>
            <person name="Jeske O."/>
            <person name="Meyerdierks A."/>
            <person name="Storesund J.E."/>
            <person name="Kallscheuer N."/>
            <person name="Luecker S."/>
            <person name="Lage O.M."/>
            <person name="Pohl T."/>
            <person name="Merkel B.J."/>
            <person name="Hornburger P."/>
            <person name="Mueller R.-W."/>
            <person name="Bruemmer F."/>
            <person name="Labrenz M."/>
            <person name="Spormann A.M."/>
            <person name="Op Den Camp H."/>
            <person name="Overmann J."/>
            <person name="Amann R."/>
            <person name="Jetten M.S.M."/>
            <person name="Mascher T."/>
            <person name="Medema M.H."/>
            <person name="Devos D.P."/>
            <person name="Kaster A.-K."/>
            <person name="Ovreas L."/>
            <person name="Rohde M."/>
            <person name="Galperin M.Y."/>
            <person name="Jogler C."/>
        </authorList>
    </citation>
    <scope>NUCLEOTIDE SEQUENCE [LARGE SCALE GENOMIC DNA]</scope>
    <source>
        <strain evidence="1 2">Pla52n</strain>
    </source>
</reference>
<organism evidence="1 2">
    <name type="scientific">Stieleria varia</name>
    <dbReference type="NCBI Taxonomy" id="2528005"/>
    <lineage>
        <taxon>Bacteria</taxon>
        <taxon>Pseudomonadati</taxon>
        <taxon>Planctomycetota</taxon>
        <taxon>Planctomycetia</taxon>
        <taxon>Pirellulales</taxon>
        <taxon>Pirellulaceae</taxon>
        <taxon>Stieleria</taxon>
    </lineage>
</organism>